<dbReference type="GO" id="GO:0045893">
    <property type="term" value="P:positive regulation of DNA-templated transcription"/>
    <property type="evidence" value="ECO:0007669"/>
    <property type="project" value="TreeGrafter"/>
</dbReference>
<evidence type="ECO:0000256" key="9">
    <source>
        <dbReference type="RuleBase" id="RU365073"/>
    </source>
</evidence>
<comment type="caution">
    <text evidence="10">The sequence shown here is derived from an EMBL/GenBank/DDBJ whole genome shotgun (WGS) entry which is preliminary data.</text>
</comment>
<dbReference type="InterPro" id="IPR011502">
    <property type="entry name" value="Nucleoporin_Nup85"/>
</dbReference>
<evidence type="ECO:0000256" key="4">
    <source>
        <dbReference type="ARBA" id="ARBA00022816"/>
    </source>
</evidence>
<evidence type="ECO:0000256" key="8">
    <source>
        <dbReference type="ARBA" id="ARBA00023242"/>
    </source>
</evidence>
<keyword evidence="8 9" id="KW-0539">Nucleus</keyword>
<accession>A0A1C7LPY0</accession>
<evidence type="ECO:0000256" key="2">
    <source>
        <dbReference type="ARBA" id="ARBA00005573"/>
    </source>
</evidence>
<evidence type="ECO:0000256" key="6">
    <source>
        <dbReference type="ARBA" id="ARBA00023010"/>
    </source>
</evidence>
<dbReference type="OMA" id="ELMEWLN"/>
<evidence type="ECO:0000256" key="7">
    <source>
        <dbReference type="ARBA" id="ARBA00023132"/>
    </source>
</evidence>
<keyword evidence="5 9" id="KW-0653">Protein transport</keyword>
<dbReference type="PANTHER" id="PTHR13373">
    <property type="entry name" value="FROUNT PROTEIN-RELATED"/>
    <property type="match status" value="1"/>
</dbReference>
<protein>
    <recommendedName>
        <fullName evidence="9">Nuclear pore complex protein Nup85</fullName>
    </recommendedName>
</protein>
<evidence type="ECO:0000256" key="1">
    <source>
        <dbReference type="ARBA" id="ARBA00004567"/>
    </source>
</evidence>
<proteinExistence type="inferred from homology"/>
<dbReference type="Proteomes" id="UP000092993">
    <property type="component" value="Unassembled WGS sequence"/>
</dbReference>
<dbReference type="GO" id="GO:0031080">
    <property type="term" value="C:nuclear pore outer ring"/>
    <property type="evidence" value="ECO:0007669"/>
    <property type="project" value="TreeGrafter"/>
</dbReference>
<keyword evidence="6 9" id="KW-0811">Translocation</keyword>
<evidence type="ECO:0000313" key="11">
    <source>
        <dbReference type="Proteomes" id="UP000092993"/>
    </source>
</evidence>
<reference evidence="10 11" key="1">
    <citation type="submission" date="2016-03" db="EMBL/GenBank/DDBJ databases">
        <title>Whole genome sequencing of Grifola frondosa 9006-11.</title>
        <authorList>
            <person name="Min B."/>
            <person name="Park H."/>
            <person name="Kim J.-G."/>
            <person name="Cho H."/>
            <person name="Oh Y.-L."/>
            <person name="Kong W.-S."/>
            <person name="Choi I.-G."/>
        </authorList>
    </citation>
    <scope>NUCLEOTIDE SEQUENCE [LARGE SCALE GENOMIC DNA]</scope>
    <source>
        <strain evidence="10 11">9006-11</strain>
    </source>
</reference>
<dbReference type="AlphaFoldDB" id="A0A1C7LPY0"/>
<comment type="subcellular location">
    <subcellularLocation>
        <location evidence="1 9">Nucleus</location>
        <location evidence="1 9">Nuclear pore complex</location>
    </subcellularLocation>
</comment>
<dbReference type="GO" id="GO:0006406">
    <property type="term" value="P:mRNA export from nucleus"/>
    <property type="evidence" value="ECO:0007669"/>
    <property type="project" value="TreeGrafter"/>
</dbReference>
<comment type="similarity">
    <text evidence="2 9">Belongs to the nucleoporin Nup85 family.</text>
</comment>
<dbReference type="GO" id="GO:0031965">
    <property type="term" value="C:nuclear membrane"/>
    <property type="evidence" value="ECO:0007669"/>
    <property type="project" value="UniProtKB-UniRule"/>
</dbReference>
<evidence type="ECO:0000313" key="10">
    <source>
        <dbReference type="EMBL" id="OBZ66762.1"/>
    </source>
</evidence>
<keyword evidence="9" id="KW-0472">Membrane</keyword>
<evidence type="ECO:0000256" key="5">
    <source>
        <dbReference type="ARBA" id="ARBA00022927"/>
    </source>
</evidence>
<dbReference type="PANTHER" id="PTHR13373:SF21">
    <property type="entry name" value="NUCLEAR PORE COMPLEX PROTEIN NUP85"/>
    <property type="match status" value="1"/>
</dbReference>
<dbReference type="Pfam" id="PF07575">
    <property type="entry name" value="Nucleopor_Nup85"/>
    <property type="match status" value="2"/>
</dbReference>
<gene>
    <name evidence="10" type="primary">NUP85</name>
    <name evidence="10" type="ORF">A0H81_13085</name>
</gene>
<comment type="function">
    <text evidence="9">Functions as a component of the nuclear pore complex (NPC).</text>
</comment>
<dbReference type="EMBL" id="LUGG01000027">
    <property type="protein sequence ID" value="OBZ66762.1"/>
    <property type="molecule type" value="Genomic_DNA"/>
</dbReference>
<dbReference type="GO" id="GO:0006606">
    <property type="term" value="P:protein import into nucleus"/>
    <property type="evidence" value="ECO:0007669"/>
    <property type="project" value="TreeGrafter"/>
</dbReference>
<keyword evidence="7 9" id="KW-0906">Nuclear pore complex</keyword>
<keyword evidence="4 9" id="KW-0509">mRNA transport</keyword>
<dbReference type="STRING" id="5627.A0A1C7LPY0"/>
<name>A0A1C7LPY0_GRIFR</name>
<organism evidence="10 11">
    <name type="scientific">Grifola frondosa</name>
    <name type="common">Maitake</name>
    <name type="synonym">Polyporus frondosus</name>
    <dbReference type="NCBI Taxonomy" id="5627"/>
    <lineage>
        <taxon>Eukaryota</taxon>
        <taxon>Fungi</taxon>
        <taxon>Dikarya</taxon>
        <taxon>Basidiomycota</taxon>
        <taxon>Agaricomycotina</taxon>
        <taxon>Agaricomycetes</taxon>
        <taxon>Polyporales</taxon>
        <taxon>Grifolaceae</taxon>
        <taxon>Grifola</taxon>
    </lineage>
</organism>
<evidence type="ECO:0000256" key="3">
    <source>
        <dbReference type="ARBA" id="ARBA00022448"/>
    </source>
</evidence>
<keyword evidence="11" id="KW-1185">Reference proteome</keyword>
<dbReference type="OrthoDB" id="17644at2759"/>
<dbReference type="GO" id="GO:0017056">
    <property type="term" value="F:structural constituent of nuclear pore"/>
    <property type="evidence" value="ECO:0007669"/>
    <property type="project" value="TreeGrafter"/>
</dbReference>
<keyword evidence="3 9" id="KW-0813">Transport</keyword>
<comment type="subunit">
    <text evidence="9">Component of the nuclear pore complex (NPC).</text>
</comment>
<sequence length="745" mass="84742">MTSKHYATLVPPLFAHGGVDDFKQSGRTLQSSLSPRDRSIAVCVSPNADPQVLRSQNASYPKVVPIYFASPERAPTSERRTVCNLLPFHYAIPHYLQFLSDTFVIFEAMRNLKNMSRFNDPHLLESDEGRHAIRKLGNDYVNFCKECCLYASADMKQNITRPEPLQFSAEHYRRLYTCFSLSTIGGFPVGDELMDWINNHFIEPSTEEGDRLSSEDRPWEDPAFWPYLTRTTLRGLSKASSFFLNVLSDNHPSQNLQELSRNLCPLVADYPRLQNFSTEREFAKAFRRWRDKVKMLRIALDRVPDDDREDGFDNWWDRLSDVIGILEGREDIIKRICLDQGQIGRKFVLCGVYLSIPGYDDEIYRDYWVPSEVVTHILDEMPSDPTDHEDMIQTSLFLGKPVQALSEAAQMDIWLAAHVADMMECLDLFDADEFDDSELSLRDQYIIDYAEHLRTDPALWRLTVDYMYSCGPVGIEMADQVLMHVPLRLRPAKNEPTVADDNAKIRAGAVVGVLKEISQTCFDYQREGVRRMVCRVAAQTFIQEKEYALAVSYCVSAEDWPGLGHVVDRVLDEYIARGPEQFARLVANIAPTLHSLRADTGAGAHEVFVYRLAFAVRFAEFHRRRINGELQDAATDVVAMFREEVAPKSWWAVLLCDAVELLQYGGGMLFAPHDACLLIHKLEEIHVRTAQGAKEDYLAILAKLSKGGDKHALQRLQVVRLALVKYYARCGVVGVGGKNVSPVVY</sequence>